<comment type="similarity">
    <text evidence="2">Belongs to the major facilitator superfamily.</text>
</comment>
<dbReference type="Gene3D" id="1.20.1250.20">
    <property type="entry name" value="MFS general substrate transporter like domains"/>
    <property type="match status" value="2"/>
</dbReference>
<reference evidence="8 9" key="1">
    <citation type="submission" date="2018-03" db="EMBL/GenBank/DDBJ databases">
        <title>Genomes of Pezizomycetes fungi and the evolution of truffles.</title>
        <authorList>
            <person name="Murat C."/>
            <person name="Payen T."/>
            <person name="Noel B."/>
            <person name="Kuo A."/>
            <person name="Martin F.M."/>
        </authorList>
    </citation>
    <scope>NUCLEOTIDE SEQUENCE [LARGE SCALE GENOMIC DNA]</scope>
    <source>
        <strain evidence="8">091103-1</strain>
    </source>
</reference>
<dbReference type="InterPro" id="IPR051788">
    <property type="entry name" value="MFS_Transporter"/>
</dbReference>
<dbReference type="PANTHER" id="PTHR23514:SF3">
    <property type="entry name" value="BYPASS OF STOP CODON PROTEIN 6"/>
    <property type="match status" value="1"/>
</dbReference>
<evidence type="ECO:0000256" key="7">
    <source>
        <dbReference type="SAM" id="Phobius"/>
    </source>
</evidence>
<proteinExistence type="inferred from homology"/>
<evidence type="ECO:0000256" key="4">
    <source>
        <dbReference type="ARBA" id="ARBA00022692"/>
    </source>
</evidence>
<keyword evidence="4 7" id="KW-0812">Transmembrane</keyword>
<comment type="caution">
    <text evidence="8">The sequence shown here is derived from an EMBL/GenBank/DDBJ whole genome shotgun (WGS) entry which is preliminary data.</text>
</comment>
<dbReference type="EMBL" id="PYWC01000007">
    <property type="protein sequence ID" value="PWW79670.1"/>
    <property type="molecule type" value="Genomic_DNA"/>
</dbReference>
<keyword evidence="5 7" id="KW-1133">Transmembrane helix</keyword>
<comment type="subcellular location">
    <subcellularLocation>
        <location evidence="1">Endomembrane system</location>
        <topology evidence="1">Multi-pass membrane protein</topology>
    </subcellularLocation>
</comment>
<feature type="transmembrane region" description="Helical" evidence="7">
    <location>
        <begin position="325"/>
        <end position="356"/>
    </location>
</feature>
<feature type="transmembrane region" description="Helical" evidence="7">
    <location>
        <begin position="410"/>
        <end position="429"/>
    </location>
</feature>
<evidence type="ECO:0000256" key="2">
    <source>
        <dbReference type="ARBA" id="ARBA00008335"/>
    </source>
</evidence>
<feature type="transmembrane region" description="Helical" evidence="7">
    <location>
        <begin position="137"/>
        <end position="160"/>
    </location>
</feature>
<feature type="transmembrane region" description="Helical" evidence="7">
    <location>
        <begin position="253"/>
        <end position="274"/>
    </location>
</feature>
<evidence type="ECO:0000313" key="8">
    <source>
        <dbReference type="EMBL" id="PWW79670.1"/>
    </source>
</evidence>
<dbReference type="Proteomes" id="UP000246991">
    <property type="component" value="Unassembled WGS sequence"/>
</dbReference>
<dbReference type="SUPFAM" id="SSF103473">
    <property type="entry name" value="MFS general substrate transporter"/>
    <property type="match status" value="1"/>
</dbReference>
<organism evidence="8 9">
    <name type="scientific">Tuber magnatum</name>
    <name type="common">white Piedmont truffle</name>
    <dbReference type="NCBI Taxonomy" id="42249"/>
    <lineage>
        <taxon>Eukaryota</taxon>
        <taxon>Fungi</taxon>
        <taxon>Dikarya</taxon>
        <taxon>Ascomycota</taxon>
        <taxon>Pezizomycotina</taxon>
        <taxon>Pezizomycetes</taxon>
        <taxon>Pezizales</taxon>
        <taxon>Tuberaceae</taxon>
        <taxon>Tuber</taxon>
    </lineage>
</organism>
<dbReference type="InterPro" id="IPR036259">
    <property type="entry name" value="MFS_trans_sf"/>
</dbReference>
<dbReference type="STRING" id="42249.A0A317T0L7"/>
<sequence length="439" mass="46784">MASNTPSTRSISEAKVPVDYRLDEKTPSACDDEKAIDHADPTAKESWNNPPINKYRLCSCFTLFIAGSINPQFEKDYNQSHTAMSTVYIGVLGGATIAAVTTYKTHMSLGRVGAGFLGSLAMGLGTIIVALHPPWPAVPVAMCLVIYGLAGLDPVAVAWVGSLHHASGLLGMLQGCFGIGSTIAPLIANAIIQRGIPYHKLYFVPFALSIIGSIGFVISFWGENGAKYARGTGSSHSSGAGHAKEILRSKASWLLGVFLLANWGVESAISSWMLTYLTDARGGSFSNASIVNSMYWFSFTLGRFVLVWVDGAVPPKWRGKGPVSFFISLSIVLVLMYWLLPTFAGASTAVCLQGFFCGPLYPLMLKTLITLLPPHLHVTAVGIGTALGAVGTSTFPIAAGAIAEHRGISMIQPLIFSTYIAELCIWYFLPAPPPETVST</sequence>
<dbReference type="PANTHER" id="PTHR23514">
    <property type="entry name" value="BYPASS OF STOP CODON PROTEIN 6"/>
    <property type="match status" value="1"/>
</dbReference>
<feature type="transmembrane region" description="Helical" evidence="7">
    <location>
        <begin position="172"/>
        <end position="196"/>
    </location>
</feature>
<dbReference type="OrthoDB" id="413079at2759"/>
<dbReference type="InterPro" id="IPR011701">
    <property type="entry name" value="MFS"/>
</dbReference>
<accession>A0A317T0L7</accession>
<name>A0A317T0L7_9PEZI</name>
<dbReference type="AlphaFoldDB" id="A0A317T0L7"/>
<feature type="transmembrane region" description="Helical" evidence="7">
    <location>
        <begin position="82"/>
        <end position="100"/>
    </location>
</feature>
<dbReference type="Pfam" id="PF07690">
    <property type="entry name" value="MFS_1"/>
    <property type="match status" value="1"/>
</dbReference>
<dbReference type="GO" id="GO:0012505">
    <property type="term" value="C:endomembrane system"/>
    <property type="evidence" value="ECO:0007669"/>
    <property type="project" value="UniProtKB-SubCell"/>
</dbReference>
<evidence type="ECO:0000256" key="6">
    <source>
        <dbReference type="ARBA" id="ARBA00023136"/>
    </source>
</evidence>
<keyword evidence="9" id="KW-1185">Reference proteome</keyword>
<gene>
    <name evidence="8" type="ORF">C7212DRAFT_171036</name>
</gene>
<evidence type="ECO:0000256" key="5">
    <source>
        <dbReference type="ARBA" id="ARBA00022989"/>
    </source>
</evidence>
<evidence type="ECO:0000313" key="9">
    <source>
        <dbReference type="Proteomes" id="UP000246991"/>
    </source>
</evidence>
<keyword evidence="3" id="KW-0813">Transport</keyword>
<feature type="transmembrane region" description="Helical" evidence="7">
    <location>
        <begin position="376"/>
        <end position="398"/>
    </location>
</feature>
<dbReference type="GO" id="GO:0016020">
    <property type="term" value="C:membrane"/>
    <property type="evidence" value="ECO:0007669"/>
    <property type="project" value="TreeGrafter"/>
</dbReference>
<feature type="transmembrane region" description="Helical" evidence="7">
    <location>
        <begin position="112"/>
        <end position="131"/>
    </location>
</feature>
<feature type="transmembrane region" description="Helical" evidence="7">
    <location>
        <begin position="294"/>
        <end position="313"/>
    </location>
</feature>
<protein>
    <submittedName>
        <fullName evidence="8">MFS general substrate transporter</fullName>
    </submittedName>
</protein>
<feature type="transmembrane region" description="Helical" evidence="7">
    <location>
        <begin position="202"/>
        <end position="221"/>
    </location>
</feature>
<evidence type="ECO:0000256" key="1">
    <source>
        <dbReference type="ARBA" id="ARBA00004127"/>
    </source>
</evidence>
<keyword evidence="6 7" id="KW-0472">Membrane</keyword>
<dbReference type="GO" id="GO:0022857">
    <property type="term" value="F:transmembrane transporter activity"/>
    <property type="evidence" value="ECO:0007669"/>
    <property type="project" value="InterPro"/>
</dbReference>
<evidence type="ECO:0000256" key="3">
    <source>
        <dbReference type="ARBA" id="ARBA00022448"/>
    </source>
</evidence>